<dbReference type="EMBL" id="CP095053">
    <property type="protein sequence ID" value="UOR07334.1"/>
    <property type="molecule type" value="Genomic_DNA"/>
</dbReference>
<accession>A0A8T9T2C9</accession>
<name>A0A8T9T2C9_9BACT</name>
<gene>
    <name evidence="1" type="ORF">MUN82_09595</name>
</gene>
<evidence type="ECO:0000313" key="1">
    <source>
        <dbReference type="EMBL" id="UOR07334.1"/>
    </source>
</evidence>
<dbReference type="RefSeq" id="WP_245097002.1">
    <property type="nucleotide sequence ID" value="NZ_CP095053.1"/>
</dbReference>
<keyword evidence="2" id="KW-1185">Reference proteome</keyword>
<proteinExistence type="predicted"/>
<evidence type="ECO:0000313" key="2">
    <source>
        <dbReference type="Proteomes" id="UP000829925"/>
    </source>
</evidence>
<organism evidence="1 2">
    <name type="scientific">Hymenobacter aerilatus</name>
    <dbReference type="NCBI Taxonomy" id="2932251"/>
    <lineage>
        <taxon>Bacteria</taxon>
        <taxon>Pseudomonadati</taxon>
        <taxon>Bacteroidota</taxon>
        <taxon>Cytophagia</taxon>
        <taxon>Cytophagales</taxon>
        <taxon>Hymenobacteraceae</taxon>
        <taxon>Hymenobacter</taxon>
    </lineage>
</organism>
<protein>
    <submittedName>
        <fullName evidence="1">Uncharacterized protein</fullName>
    </submittedName>
</protein>
<dbReference type="KEGG" id="haei:MUN82_09595"/>
<dbReference type="AlphaFoldDB" id="A0A8T9T2C9"/>
<sequence>MIQRWTWETRSNNSCFPTLAKGGVQVTKTNSTLTANDINVPSIRITATAQVPKVLVEGRFLLTSPDPALYVRRFEFYDLSGVKPFPTLPAGNP</sequence>
<reference evidence="1 2" key="1">
    <citation type="submission" date="2022-04" db="EMBL/GenBank/DDBJ databases">
        <title>Hymenobacter sp. isolated from the air.</title>
        <authorList>
            <person name="Won M."/>
            <person name="Lee C.-M."/>
            <person name="Woen H.-Y."/>
            <person name="Kwon S.-W."/>
        </authorList>
    </citation>
    <scope>NUCLEOTIDE SEQUENCE [LARGE SCALE GENOMIC DNA]</scope>
    <source>
        <strain evidence="2">5413 J-13</strain>
    </source>
</reference>
<dbReference type="Proteomes" id="UP000829925">
    <property type="component" value="Chromosome"/>
</dbReference>